<dbReference type="EMBL" id="CAJOBB010004038">
    <property type="protein sequence ID" value="CAF4071221.1"/>
    <property type="molecule type" value="Genomic_DNA"/>
</dbReference>
<organism evidence="4 5">
    <name type="scientific">Adineta steineri</name>
    <dbReference type="NCBI Taxonomy" id="433720"/>
    <lineage>
        <taxon>Eukaryota</taxon>
        <taxon>Metazoa</taxon>
        <taxon>Spiralia</taxon>
        <taxon>Gnathifera</taxon>
        <taxon>Rotifera</taxon>
        <taxon>Eurotatoria</taxon>
        <taxon>Bdelloidea</taxon>
        <taxon>Adinetida</taxon>
        <taxon>Adinetidae</taxon>
        <taxon>Adineta</taxon>
    </lineage>
</organism>
<dbReference type="InterPro" id="IPR041588">
    <property type="entry name" value="Integrase_H2C2"/>
</dbReference>
<accession>A0A819T3F0</accession>
<dbReference type="Gene3D" id="1.10.340.70">
    <property type="match status" value="1"/>
</dbReference>
<dbReference type="Proteomes" id="UP000663868">
    <property type="component" value="Unassembled WGS sequence"/>
</dbReference>
<evidence type="ECO:0000313" key="3">
    <source>
        <dbReference type="EMBL" id="CAF0872319.1"/>
    </source>
</evidence>
<dbReference type="AlphaFoldDB" id="A0A819T3F0"/>
<dbReference type="Pfam" id="PF17921">
    <property type="entry name" value="Integrase_H2C2"/>
    <property type="match status" value="1"/>
</dbReference>
<evidence type="ECO:0000259" key="2">
    <source>
        <dbReference type="Pfam" id="PF17921"/>
    </source>
</evidence>
<sequence length="308" mass="35737">MNEHQSNQVESIDVTDPQCNVQVSTRDSNKKPSLLEVLRHHIKSFNGSDDAREWLKHIQSKFSAFNLTFKERFQIIPYFFEDDVFIWYALNQDKVQSYAHLCQLFIHEYFKLKQNSDLDANVDLGTTNKYLLLRQPVVTNEIAHDYGLGFQKDKSSSIQLTGAVVTRPNSKTTPQHITSSSPSQHISSSTQSPNDFNYSNPDEKSFDITMLKEYQFNDKQVQKGLNGLKENINTSFVYQDGILDKLASIPYGKTKRKLFYIPSSMIKHLLISYHNNPLIGGYFAIRRTLEKLKQQFWWPDRPLLFPDN</sequence>
<evidence type="ECO:0000256" key="1">
    <source>
        <dbReference type="SAM" id="MobiDB-lite"/>
    </source>
</evidence>
<feature type="region of interest" description="Disordered" evidence="1">
    <location>
        <begin position="168"/>
        <end position="200"/>
    </location>
</feature>
<dbReference type="EMBL" id="CAJNOE010000079">
    <property type="protein sequence ID" value="CAF0872319.1"/>
    <property type="molecule type" value="Genomic_DNA"/>
</dbReference>
<gene>
    <name evidence="3" type="ORF">IZO911_LOCUS10725</name>
    <name evidence="4" type="ORF">KXQ929_LOCUS32754</name>
</gene>
<proteinExistence type="predicted"/>
<feature type="domain" description="Integrase zinc-binding" evidence="2">
    <location>
        <begin position="261"/>
        <end position="299"/>
    </location>
</feature>
<feature type="compositionally biased region" description="Low complexity" evidence="1">
    <location>
        <begin position="172"/>
        <end position="193"/>
    </location>
</feature>
<protein>
    <recommendedName>
        <fullName evidence="2">Integrase zinc-binding domain-containing protein</fullName>
    </recommendedName>
</protein>
<reference evidence="4" key="1">
    <citation type="submission" date="2021-02" db="EMBL/GenBank/DDBJ databases">
        <authorList>
            <person name="Nowell W R."/>
        </authorList>
    </citation>
    <scope>NUCLEOTIDE SEQUENCE</scope>
</reference>
<evidence type="ECO:0000313" key="4">
    <source>
        <dbReference type="EMBL" id="CAF4071221.1"/>
    </source>
</evidence>
<name>A0A819T3F0_9BILA</name>
<dbReference type="Proteomes" id="UP000663860">
    <property type="component" value="Unassembled WGS sequence"/>
</dbReference>
<comment type="caution">
    <text evidence="4">The sequence shown here is derived from an EMBL/GenBank/DDBJ whole genome shotgun (WGS) entry which is preliminary data.</text>
</comment>
<evidence type="ECO:0000313" key="5">
    <source>
        <dbReference type="Proteomes" id="UP000663868"/>
    </source>
</evidence>